<keyword evidence="7 15" id="KW-0548">Nucleotidyltransferase</keyword>
<comment type="pathway">
    <text evidence="3 15">Cofactor biosynthesis; FMN biosynthesis; FMN from riboflavin (ATP route): step 1/1.</text>
</comment>
<comment type="similarity">
    <text evidence="15">Belongs to the ribF family.</text>
</comment>
<dbReference type="AlphaFoldDB" id="A0A017T5F4"/>
<dbReference type="PANTHER" id="PTHR22749:SF6">
    <property type="entry name" value="RIBOFLAVIN KINASE"/>
    <property type="match status" value="1"/>
</dbReference>
<organism evidence="17 18">
    <name type="scientific">Chondromyces apiculatus DSM 436</name>
    <dbReference type="NCBI Taxonomy" id="1192034"/>
    <lineage>
        <taxon>Bacteria</taxon>
        <taxon>Pseudomonadati</taxon>
        <taxon>Myxococcota</taxon>
        <taxon>Polyangia</taxon>
        <taxon>Polyangiales</taxon>
        <taxon>Polyangiaceae</taxon>
        <taxon>Chondromyces</taxon>
    </lineage>
</organism>
<evidence type="ECO:0000256" key="2">
    <source>
        <dbReference type="ARBA" id="ARBA00004726"/>
    </source>
</evidence>
<evidence type="ECO:0000256" key="14">
    <source>
        <dbReference type="ARBA" id="ARBA00049494"/>
    </source>
</evidence>
<dbReference type="CDD" id="cd02064">
    <property type="entry name" value="FAD_synthetase_N"/>
    <property type="match status" value="1"/>
</dbReference>
<dbReference type="InterPro" id="IPR015864">
    <property type="entry name" value="FAD_synthase"/>
</dbReference>
<evidence type="ECO:0000256" key="13">
    <source>
        <dbReference type="ARBA" id="ARBA00047880"/>
    </source>
</evidence>
<accession>A0A017T5F4</accession>
<dbReference type="SMART" id="SM00904">
    <property type="entry name" value="Flavokinase"/>
    <property type="match status" value="1"/>
</dbReference>
<comment type="catalytic activity">
    <reaction evidence="14 15">
        <text>FMN + ATP + H(+) = FAD + diphosphate</text>
        <dbReference type="Rhea" id="RHEA:17237"/>
        <dbReference type="ChEBI" id="CHEBI:15378"/>
        <dbReference type="ChEBI" id="CHEBI:30616"/>
        <dbReference type="ChEBI" id="CHEBI:33019"/>
        <dbReference type="ChEBI" id="CHEBI:57692"/>
        <dbReference type="ChEBI" id="CHEBI:58210"/>
        <dbReference type="EC" id="2.7.7.2"/>
    </reaction>
</comment>
<dbReference type="NCBIfam" id="TIGR00083">
    <property type="entry name" value="ribF"/>
    <property type="match status" value="1"/>
</dbReference>
<proteinExistence type="inferred from homology"/>
<dbReference type="UniPathway" id="UPA00276">
    <property type="reaction ID" value="UER00406"/>
</dbReference>
<evidence type="ECO:0000256" key="10">
    <source>
        <dbReference type="ARBA" id="ARBA00022827"/>
    </source>
</evidence>
<dbReference type="PIRSF" id="PIRSF004491">
    <property type="entry name" value="FAD_Synth"/>
    <property type="match status" value="1"/>
</dbReference>
<keyword evidence="11 15" id="KW-0067">ATP-binding</keyword>
<keyword evidence="12" id="KW-0511">Multifunctional enzyme</keyword>
<dbReference type="Gene3D" id="2.40.30.30">
    <property type="entry name" value="Riboflavin kinase-like"/>
    <property type="match status" value="1"/>
</dbReference>
<feature type="domain" description="Riboflavin kinase" evidence="16">
    <location>
        <begin position="177"/>
        <end position="308"/>
    </location>
</feature>
<dbReference type="Pfam" id="PF06574">
    <property type="entry name" value="FAD_syn"/>
    <property type="match status" value="1"/>
</dbReference>
<dbReference type="GO" id="GO:0008531">
    <property type="term" value="F:riboflavin kinase activity"/>
    <property type="evidence" value="ECO:0007669"/>
    <property type="project" value="UniProtKB-UniRule"/>
</dbReference>
<dbReference type="Pfam" id="PF01687">
    <property type="entry name" value="Flavokinase"/>
    <property type="match status" value="1"/>
</dbReference>
<dbReference type="InterPro" id="IPR023465">
    <property type="entry name" value="Riboflavin_kinase_dom_sf"/>
</dbReference>
<reference evidence="17 18" key="1">
    <citation type="submission" date="2013-05" db="EMBL/GenBank/DDBJ databases">
        <title>Genome assembly of Chondromyces apiculatus DSM 436.</title>
        <authorList>
            <person name="Sharma G."/>
            <person name="Khatri I."/>
            <person name="Kaur C."/>
            <person name="Mayilraj S."/>
            <person name="Subramanian S."/>
        </authorList>
    </citation>
    <scope>NUCLEOTIDE SEQUENCE [LARGE SCALE GENOMIC DNA]</scope>
    <source>
        <strain evidence="17 18">DSM 436</strain>
    </source>
</reference>
<keyword evidence="18" id="KW-1185">Reference proteome</keyword>
<evidence type="ECO:0000256" key="11">
    <source>
        <dbReference type="ARBA" id="ARBA00022840"/>
    </source>
</evidence>
<evidence type="ECO:0000313" key="17">
    <source>
        <dbReference type="EMBL" id="EYF04232.1"/>
    </source>
</evidence>
<dbReference type="SUPFAM" id="SSF52374">
    <property type="entry name" value="Nucleotidylyl transferase"/>
    <property type="match status" value="1"/>
</dbReference>
<evidence type="ECO:0000256" key="5">
    <source>
        <dbReference type="ARBA" id="ARBA00022643"/>
    </source>
</evidence>
<dbReference type="GO" id="GO:0005524">
    <property type="term" value="F:ATP binding"/>
    <property type="evidence" value="ECO:0007669"/>
    <property type="project" value="UniProtKB-UniRule"/>
</dbReference>
<dbReference type="FunFam" id="3.40.50.620:FF:000021">
    <property type="entry name" value="Riboflavin biosynthesis protein"/>
    <property type="match status" value="1"/>
</dbReference>
<evidence type="ECO:0000256" key="8">
    <source>
        <dbReference type="ARBA" id="ARBA00022741"/>
    </source>
</evidence>
<dbReference type="EC" id="2.7.1.26" evidence="15"/>
<evidence type="ECO:0000256" key="12">
    <source>
        <dbReference type="ARBA" id="ARBA00023268"/>
    </source>
</evidence>
<dbReference type="NCBIfam" id="NF004160">
    <property type="entry name" value="PRK05627.1-3"/>
    <property type="match status" value="1"/>
</dbReference>
<dbReference type="Gene3D" id="3.40.50.620">
    <property type="entry name" value="HUPs"/>
    <property type="match status" value="1"/>
</dbReference>
<dbReference type="OrthoDB" id="9803667at2"/>
<comment type="function">
    <text evidence="1">Catalyzes the phosphorylation of riboflavin to FMN followed by the adenylation of FMN to FAD.</text>
</comment>
<keyword evidence="10 15" id="KW-0274">FAD</keyword>
<keyword evidence="6 15" id="KW-0808">Transferase</keyword>
<evidence type="ECO:0000313" key="18">
    <source>
        <dbReference type="Proteomes" id="UP000019678"/>
    </source>
</evidence>
<keyword evidence="8 15" id="KW-0547">Nucleotide-binding</keyword>
<dbReference type="InterPro" id="IPR002606">
    <property type="entry name" value="Riboflavin_kinase_bac"/>
</dbReference>
<dbReference type="Proteomes" id="UP000019678">
    <property type="component" value="Unassembled WGS sequence"/>
</dbReference>
<dbReference type="GO" id="GO:0009398">
    <property type="term" value="P:FMN biosynthetic process"/>
    <property type="evidence" value="ECO:0007669"/>
    <property type="project" value="UniProtKB-UniRule"/>
</dbReference>
<dbReference type="InterPro" id="IPR015865">
    <property type="entry name" value="Riboflavin_kinase_bac/euk"/>
</dbReference>
<keyword evidence="4 15" id="KW-0285">Flavoprotein</keyword>
<dbReference type="EC" id="2.7.7.2" evidence="15"/>
<evidence type="ECO:0000256" key="15">
    <source>
        <dbReference type="PIRNR" id="PIRNR004491"/>
    </source>
</evidence>
<name>A0A017T5F4_9BACT</name>
<dbReference type="GO" id="GO:0003919">
    <property type="term" value="F:FMN adenylyltransferase activity"/>
    <property type="evidence" value="ECO:0007669"/>
    <property type="project" value="UniProtKB-UniRule"/>
</dbReference>
<evidence type="ECO:0000259" key="16">
    <source>
        <dbReference type="SMART" id="SM00904"/>
    </source>
</evidence>
<dbReference type="GO" id="GO:0006747">
    <property type="term" value="P:FAD biosynthetic process"/>
    <property type="evidence" value="ECO:0007669"/>
    <property type="project" value="UniProtKB-UniRule"/>
</dbReference>
<evidence type="ECO:0000256" key="4">
    <source>
        <dbReference type="ARBA" id="ARBA00022630"/>
    </source>
</evidence>
<dbReference type="UniPathway" id="UPA00277">
    <property type="reaction ID" value="UER00407"/>
</dbReference>
<dbReference type="eggNOG" id="COG0196">
    <property type="taxonomic scope" value="Bacteria"/>
</dbReference>
<sequence length="321" mass="34439">MQGSDSAPPGSLIVIGNFDGVHRGHQALFADAITESQRRKLRPVALTFAPHPALALGRTPPSTLTVMARKVELIQRVSPSLEVAVATFDRRFSEQTPEDFARAVLVEQLGAAVVVVGNNFRFGSNRAGDLETLALLGERHGFEARSHALVGDDEGPWSSTRIRALLAAGDLDEASRLLSRPHMLSGVVVRGDQRGRTIGFPTCNLAEVAEALPPFGVYATLVDRLSSDGKATALARGVMNLGVRPTVKGPSAPPTVEVHLLDHDEDLYGATLRVHLISRLRPEKRFSGIDELRAQIATDAEAARRTLAPLSPLPAAGDAWR</sequence>
<dbReference type="SUPFAM" id="SSF82114">
    <property type="entry name" value="Riboflavin kinase-like"/>
    <property type="match status" value="1"/>
</dbReference>
<evidence type="ECO:0000256" key="9">
    <source>
        <dbReference type="ARBA" id="ARBA00022777"/>
    </source>
</evidence>
<evidence type="ECO:0000256" key="1">
    <source>
        <dbReference type="ARBA" id="ARBA00002121"/>
    </source>
</evidence>
<dbReference type="InterPro" id="IPR014729">
    <property type="entry name" value="Rossmann-like_a/b/a_fold"/>
</dbReference>
<evidence type="ECO:0000256" key="7">
    <source>
        <dbReference type="ARBA" id="ARBA00022695"/>
    </source>
</evidence>
<evidence type="ECO:0000256" key="3">
    <source>
        <dbReference type="ARBA" id="ARBA00005201"/>
    </source>
</evidence>
<comment type="catalytic activity">
    <reaction evidence="13 15">
        <text>riboflavin + ATP = FMN + ADP + H(+)</text>
        <dbReference type="Rhea" id="RHEA:14357"/>
        <dbReference type="ChEBI" id="CHEBI:15378"/>
        <dbReference type="ChEBI" id="CHEBI:30616"/>
        <dbReference type="ChEBI" id="CHEBI:57986"/>
        <dbReference type="ChEBI" id="CHEBI:58210"/>
        <dbReference type="ChEBI" id="CHEBI:456216"/>
        <dbReference type="EC" id="2.7.1.26"/>
    </reaction>
</comment>
<evidence type="ECO:0000256" key="6">
    <source>
        <dbReference type="ARBA" id="ARBA00022679"/>
    </source>
</evidence>
<protein>
    <recommendedName>
        <fullName evidence="15">Riboflavin biosynthesis protein</fullName>
    </recommendedName>
    <domain>
        <recommendedName>
            <fullName evidence="15">Riboflavin kinase</fullName>
            <ecNumber evidence="15">2.7.1.26</ecNumber>
        </recommendedName>
        <alternativeName>
            <fullName evidence="15">Flavokinase</fullName>
        </alternativeName>
    </domain>
    <domain>
        <recommendedName>
            <fullName evidence="15">FMN adenylyltransferase</fullName>
            <ecNumber evidence="15">2.7.7.2</ecNumber>
        </recommendedName>
        <alternativeName>
            <fullName evidence="15">FAD pyrophosphorylase</fullName>
        </alternativeName>
        <alternativeName>
            <fullName evidence="15">FAD synthase</fullName>
        </alternativeName>
    </domain>
</protein>
<dbReference type="STRING" id="1192034.CAP_4709"/>
<gene>
    <name evidence="17" type="ORF">CAP_4709</name>
</gene>
<dbReference type="GO" id="GO:0009231">
    <property type="term" value="P:riboflavin biosynthetic process"/>
    <property type="evidence" value="ECO:0007669"/>
    <property type="project" value="InterPro"/>
</dbReference>
<dbReference type="InterPro" id="IPR023468">
    <property type="entry name" value="Riboflavin_kinase"/>
</dbReference>
<keyword evidence="5 15" id="KW-0288">FMN</keyword>
<comment type="caution">
    <text evidence="17">The sequence shown here is derived from an EMBL/GenBank/DDBJ whole genome shotgun (WGS) entry which is preliminary data.</text>
</comment>
<keyword evidence="9 15" id="KW-0418">Kinase</keyword>
<dbReference type="EMBL" id="ASRX01000037">
    <property type="protein sequence ID" value="EYF04232.1"/>
    <property type="molecule type" value="Genomic_DNA"/>
</dbReference>
<comment type="pathway">
    <text evidence="2 15">Cofactor biosynthesis; FAD biosynthesis; FAD from FMN: step 1/1.</text>
</comment>
<dbReference type="PANTHER" id="PTHR22749">
    <property type="entry name" value="RIBOFLAVIN KINASE/FMN ADENYLYLTRANSFERASE"/>
    <property type="match status" value="1"/>
</dbReference>